<feature type="compositionally biased region" description="Basic and acidic residues" evidence="1">
    <location>
        <begin position="294"/>
        <end position="304"/>
    </location>
</feature>
<evidence type="ECO:0000256" key="1">
    <source>
        <dbReference type="SAM" id="MobiDB-lite"/>
    </source>
</evidence>
<accession>C5KSF3</accession>
<evidence type="ECO:0000313" key="2">
    <source>
        <dbReference type="EMBL" id="EER12567.1"/>
    </source>
</evidence>
<organism evidence="3">
    <name type="scientific">Perkinsus marinus (strain ATCC 50983 / TXsc)</name>
    <dbReference type="NCBI Taxonomy" id="423536"/>
    <lineage>
        <taxon>Eukaryota</taxon>
        <taxon>Sar</taxon>
        <taxon>Alveolata</taxon>
        <taxon>Perkinsozoa</taxon>
        <taxon>Perkinsea</taxon>
        <taxon>Perkinsida</taxon>
        <taxon>Perkinsidae</taxon>
        <taxon>Perkinsus</taxon>
    </lineage>
</organism>
<evidence type="ECO:0000313" key="3">
    <source>
        <dbReference type="Proteomes" id="UP000007800"/>
    </source>
</evidence>
<gene>
    <name evidence="2" type="ORF">Pmar_PMAR027385</name>
</gene>
<dbReference type="Proteomes" id="UP000007800">
    <property type="component" value="Unassembled WGS sequence"/>
</dbReference>
<name>C5KSF3_PERM5</name>
<protein>
    <submittedName>
        <fullName evidence="2">Uncharacterized protein</fullName>
    </submittedName>
</protein>
<dbReference type="RefSeq" id="XP_002780772.1">
    <property type="nucleotide sequence ID" value="XM_002780726.1"/>
</dbReference>
<proteinExistence type="predicted"/>
<dbReference type="EMBL" id="GG676038">
    <property type="protein sequence ID" value="EER12567.1"/>
    <property type="molecule type" value="Genomic_DNA"/>
</dbReference>
<feature type="region of interest" description="Disordered" evidence="1">
    <location>
        <begin position="238"/>
        <end position="304"/>
    </location>
</feature>
<dbReference type="InParanoid" id="C5KSF3"/>
<keyword evidence="3" id="KW-1185">Reference proteome</keyword>
<dbReference type="GeneID" id="9058271"/>
<sequence length="304" mass="34951">MDDDIIPHQEQRDIARTANYLAETWRKKKLPVYTGENEGDGGISFSNMRRKWEAFCLQEWVPHESPAAVRAFIAACIDEELVTYIQDEQSNHLTIAPNRRSYYKEFYHYALRYLGTNHQDKSVVTSLIQQILTEKQGGKKLSDFLRITNERLRELEYCSVDHHSQLHPVHIAFALQACLGDPFTGWWYDACKELGGSDQVTTYEDIRTVMRSLQKKAHALKQRRSYGYNGDGHYVGHSPQGQVFYADNNNSRHVPLLPQTTSEPSNQPQSGQQQIFPRSDDRAKAPVKTAQDQHGQEQKKNLSV</sequence>
<reference evidence="2 3" key="1">
    <citation type="submission" date="2008-07" db="EMBL/GenBank/DDBJ databases">
        <authorList>
            <person name="El-Sayed N."/>
            <person name="Caler E."/>
            <person name="Inman J."/>
            <person name="Amedeo P."/>
            <person name="Hass B."/>
            <person name="Wortman J."/>
        </authorList>
    </citation>
    <scope>NUCLEOTIDE SEQUENCE [LARGE SCALE GENOMIC DNA]</scope>
    <source>
        <strain evidence="3">ATCC 50983 / TXsc</strain>
    </source>
</reference>
<feature type="compositionally biased region" description="Polar residues" evidence="1">
    <location>
        <begin position="247"/>
        <end position="276"/>
    </location>
</feature>
<dbReference type="AlphaFoldDB" id="C5KSF3"/>